<evidence type="ECO:0000256" key="3">
    <source>
        <dbReference type="ARBA" id="ARBA00023082"/>
    </source>
</evidence>
<keyword evidence="3 6" id="KW-0731">Sigma factor</keyword>
<dbReference type="InterPro" id="IPR036388">
    <property type="entry name" value="WH-like_DNA-bd_sf"/>
</dbReference>
<dbReference type="PROSITE" id="PS01063">
    <property type="entry name" value="SIGMA70_ECF"/>
    <property type="match status" value="1"/>
</dbReference>
<dbReference type="InterPro" id="IPR007627">
    <property type="entry name" value="RNA_pol_sigma70_r2"/>
</dbReference>
<dbReference type="InterPro" id="IPR013325">
    <property type="entry name" value="RNA_pol_sigma_r2"/>
</dbReference>
<evidence type="ECO:0000256" key="6">
    <source>
        <dbReference type="RuleBase" id="RU000716"/>
    </source>
</evidence>
<dbReference type="NCBIfam" id="TIGR02948">
    <property type="entry name" value="SigW_bacill"/>
    <property type="match status" value="1"/>
</dbReference>
<comment type="similarity">
    <text evidence="1 6">Belongs to the sigma-70 factor family. ECF subfamily.</text>
</comment>
<proteinExistence type="inferred from homology"/>
<evidence type="ECO:0000256" key="4">
    <source>
        <dbReference type="ARBA" id="ARBA00023125"/>
    </source>
</evidence>
<feature type="domain" description="RNA polymerase sigma factor 70 region 4 type 2" evidence="8">
    <location>
        <begin position="128"/>
        <end position="180"/>
    </location>
</feature>
<dbReference type="PANTHER" id="PTHR43133">
    <property type="entry name" value="RNA POLYMERASE ECF-TYPE SIGMA FACTO"/>
    <property type="match status" value="1"/>
</dbReference>
<dbReference type="GO" id="GO:0006352">
    <property type="term" value="P:DNA-templated transcription initiation"/>
    <property type="evidence" value="ECO:0007669"/>
    <property type="project" value="InterPro"/>
</dbReference>
<keyword evidence="2 6" id="KW-0805">Transcription regulation</keyword>
<evidence type="ECO:0000256" key="5">
    <source>
        <dbReference type="ARBA" id="ARBA00023163"/>
    </source>
</evidence>
<dbReference type="Pfam" id="PF08281">
    <property type="entry name" value="Sigma70_r4_2"/>
    <property type="match status" value="1"/>
</dbReference>
<dbReference type="InterPro" id="IPR013324">
    <property type="entry name" value="RNA_pol_sigma_r3/r4-like"/>
</dbReference>
<evidence type="ECO:0000256" key="2">
    <source>
        <dbReference type="ARBA" id="ARBA00023015"/>
    </source>
</evidence>
<organism evidence="9 10">
    <name type="scientific">Jeotgalibacillus salarius</name>
    <dbReference type="NCBI Taxonomy" id="546023"/>
    <lineage>
        <taxon>Bacteria</taxon>
        <taxon>Bacillati</taxon>
        <taxon>Bacillota</taxon>
        <taxon>Bacilli</taxon>
        <taxon>Bacillales</taxon>
        <taxon>Caryophanaceae</taxon>
        <taxon>Jeotgalibacillus</taxon>
    </lineage>
</organism>
<keyword evidence="5 6" id="KW-0804">Transcription</keyword>
<name>A0A4Y8LAK7_9BACL</name>
<protein>
    <recommendedName>
        <fullName evidence="6">RNA polymerase sigma factor</fullName>
    </recommendedName>
</protein>
<gene>
    <name evidence="9" type="primary">sigW</name>
    <name evidence="9" type="ORF">E2626_14185</name>
</gene>
<dbReference type="Pfam" id="PF04542">
    <property type="entry name" value="Sigma70_r2"/>
    <property type="match status" value="1"/>
</dbReference>
<dbReference type="RefSeq" id="WP_134382449.1">
    <property type="nucleotide sequence ID" value="NZ_SORX01000010.1"/>
</dbReference>
<comment type="caution">
    <text evidence="9">The sequence shown here is derived from an EMBL/GenBank/DDBJ whole genome shotgun (WGS) entry which is preliminary data.</text>
</comment>
<feature type="domain" description="RNA polymerase sigma-70 region 2" evidence="7">
    <location>
        <begin position="24"/>
        <end position="89"/>
    </location>
</feature>
<dbReference type="InterPro" id="IPR014294">
    <property type="entry name" value="RNA_pol_sigma-W_bacilli"/>
</dbReference>
<dbReference type="OrthoDB" id="9785675at2"/>
<dbReference type="GO" id="GO:0006950">
    <property type="term" value="P:response to stress"/>
    <property type="evidence" value="ECO:0007669"/>
    <property type="project" value="UniProtKB-ARBA"/>
</dbReference>
<dbReference type="SUPFAM" id="SSF88946">
    <property type="entry name" value="Sigma2 domain of RNA polymerase sigma factors"/>
    <property type="match status" value="1"/>
</dbReference>
<dbReference type="PANTHER" id="PTHR43133:SF60">
    <property type="entry name" value="RNA POLYMERASE SIGMA FACTOR SIGV"/>
    <property type="match status" value="1"/>
</dbReference>
<dbReference type="GO" id="GO:0003677">
    <property type="term" value="F:DNA binding"/>
    <property type="evidence" value="ECO:0007669"/>
    <property type="project" value="UniProtKB-KW"/>
</dbReference>
<evidence type="ECO:0000313" key="9">
    <source>
        <dbReference type="EMBL" id="TFD99407.1"/>
    </source>
</evidence>
<dbReference type="InterPro" id="IPR039425">
    <property type="entry name" value="RNA_pol_sigma-70-like"/>
</dbReference>
<reference evidence="9 10" key="1">
    <citation type="submission" date="2019-03" db="EMBL/GenBank/DDBJ databases">
        <authorList>
            <person name="Yang Y."/>
        </authorList>
    </citation>
    <scope>NUCLEOTIDE SEQUENCE [LARGE SCALE GENOMIC DNA]</scope>
    <source>
        <strain evidence="9 10">ASL-1</strain>
    </source>
</reference>
<keyword evidence="4 6" id="KW-0238">DNA-binding</keyword>
<evidence type="ECO:0000259" key="7">
    <source>
        <dbReference type="Pfam" id="PF04542"/>
    </source>
</evidence>
<dbReference type="InterPro" id="IPR000838">
    <property type="entry name" value="RNA_pol_sigma70_ECF_CS"/>
</dbReference>
<dbReference type="CDD" id="cd06171">
    <property type="entry name" value="Sigma70_r4"/>
    <property type="match status" value="1"/>
</dbReference>
<dbReference type="Proteomes" id="UP000297776">
    <property type="component" value="Unassembled WGS sequence"/>
</dbReference>
<dbReference type="AlphaFoldDB" id="A0A4Y8LAK7"/>
<dbReference type="Gene3D" id="1.10.10.10">
    <property type="entry name" value="Winged helix-like DNA-binding domain superfamily/Winged helix DNA-binding domain"/>
    <property type="match status" value="1"/>
</dbReference>
<dbReference type="GO" id="GO:0016987">
    <property type="term" value="F:sigma factor activity"/>
    <property type="evidence" value="ECO:0007669"/>
    <property type="project" value="UniProtKB-KW"/>
</dbReference>
<evidence type="ECO:0000256" key="1">
    <source>
        <dbReference type="ARBA" id="ARBA00010641"/>
    </source>
</evidence>
<evidence type="ECO:0000259" key="8">
    <source>
        <dbReference type="Pfam" id="PF08281"/>
    </source>
</evidence>
<keyword evidence="10" id="KW-1185">Reference proteome</keyword>
<dbReference type="SUPFAM" id="SSF88659">
    <property type="entry name" value="Sigma3 and sigma4 domains of RNA polymerase sigma factors"/>
    <property type="match status" value="1"/>
</dbReference>
<dbReference type="Gene3D" id="1.10.1740.10">
    <property type="match status" value="1"/>
</dbReference>
<sequence>MESIVKKRIQQVRKGDQDAFGEIVELFKDRVYHVCFRMLGNRHEAEDIAQEAFIRAYTNIHTFDIDRKFSTWLFRIATNLCIDRIRKKKPDYYLDAEVSGTDGLTMYSQVQTDDPLPEEEVESMELQESIQKEISRLPDKYRSVIVLKYIEELSLKEISEILDMPIGTVKTRIHRGREALRKQLRSI</sequence>
<evidence type="ECO:0000313" key="10">
    <source>
        <dbReference type="Proteomes" id="UP000297776"/>
    </source>
</evidence>
<dbReference type="InterPro" id="IPR014284">
    <property type="entry name" value="RNA_pol_sigma-70_dom"/>
</dbReference>
<dbReference type="NCBIfam" id="TIGR02937">
    <property type="entry name" value="sigma70-ECF"/>
    <property type="match status" value="1"/>
</dbReference>
<accession>A0A4Y8LAK7</accession>
<dbReference type="NCBIfam" id="NF007223">
    <property type="entry name" value="PRK09641.1"/>
    <property type="match status" value="1"/>
</dbReference>
<dbReference type="InterPro" id="IPR013249">
    <property type="entry name" value="RNA_pol_sigma70_r4_t2"/>
</dbReference>
<dbReference type="EMBL" id="SORX01000010">
    <property type="protein sequence ID" value="TFD99407.1"/>
    <property type="molecule type" value="Genomic_DNA"/>
</dbReference>